<organism evidence="1 2">
    <name type="scientific">Zarea fungicola</name>
    <dbReference type="NCBI Taxonomy" id="93591"/>
    <lineage>
        <taxon>Eukaryota</taxon>
        <taxon>Fungi</taxon>
        <taxon>Dikarya</taxon>
        <taxon>Ascomycota</taxon>
        <taxon>Pezizomycotina</taxon>
        <taxon>Sordariomycetes</taxon>
        <taxon>Hypocreomycetidae</taxon>
        <taxon>Hypocreales</taxon>
        <taxon>Cordycipitaceae</taxon>
        <taxon>Zarea</taxon>
    </lineage>
</organism>
<dbReference type="EMBL" id="JANJQO010000570">
    <property type="protein sequence ID" value="KAJ2976559.1"/>
    <property type="molecule type" value="Genomic_DNA"/>
</dbReference>
<comment type="caution">
    <text evidence="1">The sequence shown here is derived from an EMBL/GenBank/DDBJ whole genome shotgun (WGS) entry which is preliminary data.</text>
</comment>
<reference evidence="1" key="1">
    <citation type="submission" date="2022-08" db="EMBL/GenBank/DDBJ databases">
        <title>Genome Sequence of Lecanicillium fungicola.</title>
        <authorList>
            <person name="Buettner E."/>
        </authorList>
    </citation>
    <scope>NUCLEOTIDE SEQUENCE</scope>
    <source>
        <strain evidence="1">Babe33</strain>
    </source>
</reference>
<keyword evidence="2" id="KW-1185">Reference proteome</keyword>
<proteinExistence type="predicted"/>
<evidence type="ECO:0000313" key="2">
    <source>
        <dbReference type="Proteomes" id="UP001143910"/>
    </source>
</evidence>
<dbReference type="Proteomes" id="UP001143910">
    <property type="component" value="Unassembled WGS sequence"/>
</dbReference>
<evidence type="ECO:0000313" key="1">
    <source>
        <dbReference type="EMBL" id="KAJ2976559.1"/>
    </source>
</evidence>
<sequence length="1428" mass="158190">MDDSFGPRLLGHFDFTLLFEHTMLHILPAAVVLSTIPFYIYKIKKTRRIVQPGWLLWAKLLVAVAIAAIQLASLVFWYKSPLNSRVAQAAALLNFFSSVGLVIITYASHAHFLQPVLFLALYLTATLLFDLVTIRTYLSRNGLAIIAYITCALPPLKAALIVLEEVSKRALIIPEQLRNSLGDEVIAGFWNKSTLLWVNPLLLFGFRHVIDNDALPDIGLQFNSEKLYQNFKRSWDKRDQRGRYALVKACVFSMPWPFIYIVLPRLVSVLFVISQPFLLQDVVNAVSPEPAEQSDVSRSDEATGLILATALVFVGKAVSRNWFSHIKNQITICVRGMLVTAIYRKSLKLSSVESVDSAAATLMTTDVTGIERLISLSYDSWAMILQVAFGISVLAVYVGPASVFAVITAVGVTLCSRFAAKIMGETRRRWNEHIQDRVGATSNILAQIKDIKMLGLAPSMAAYLQKLHDKEVEVSLNDRRVVAISFGISAFAETISPALVVAATLFWTRDSESMSSARFYTILAVVAIATEPLSVFLDSLPQWSAGFACLDRIQKYLVQDELKDGRRFLEAPVEVGPASSTPGLRHRVPHPTPNQFAVKIENINVTMDLTGSILRNVTMYIKAGELTMIDGPVGCGKSTLLNLLLGEMMFRSGTVTLSSPSISYAGQKPWLLNTTIRFNIIGHKAYDHILYERIIYICDLQIDFDQLPNGDETLVGSGGSHLSGGQKQRISIARALYDEADITILDDPFSSLDRETSALIRIRLISDGNATPGGRTLIMTTSMKQHLVDADTVFRVSDKGQVAYVTPARLEEELDEIVRNHGSGNMPRVPGAGTANEKYEPPEVQESSITEIKSDPDQNLSHSSFSMYIYYLRPAGVVWVSSWLVLILLAALAEKMPNIFVRLWLDHGLTDHNYYFGYAALCLAYPMLNTVSAMVYARSSSGLHTSLTEATFRATFQFLMDEDAGSLLNRFSQDISMATQRVPGMILPTIFRGISVVIDIAVVSAGARLAAPIIPFFLLLVTGIQQYYLRTSRQLRVLELDTLKNLMRHVTETSAGIQHIRAFQWQEKLIQEFHIILDITQRPLYFLYCVQQWLEGVLDFSSAVAAIVVVTLAVKFPNSASANAMGLALLSLISFSETVSVWIRSSVAMETAFGAVSRIRTYAENTPAEEFKDTAPVPPEWPATGKLELNSVTPVYNSTSATAPAFSPLQNVTAIIQPGETLGLIGRTGSGKTTILLSILNLLEYNGTISIDDREIRTVPPDLLRSRLTIITQGRIHLKASVRFNLDPFDPASRPPEAIVTDEMHEDVLRRVGLWDIISLRGTLDSPMKKMNFSEGQAQLFQLARGILHHEVTGSRIVLMDEGTASLDDETERQISEVLTESFHGCSKLFISHRARTLEGADSVMVLNGSHAHVLRHTPNQENWELGL</sequence>
<protein>
    <submittedName>
        <fullName evidence="1">Uncharacterized protein</fullName>
    </submittedName>
</protein>
<gene>
    <name evidence="1" type="ORF">NQ176_g4883</name>
</gene>
<name>A0ACC1NBX0_9HYPO</name>
<accession>A0ACC1NBX0</accession>